<evidence type="ECO:0000313" key="2">
    <source>
        <dbReference type="EMBL" id="EPE25042.1"/>
    </source>
</evidence>
<organism evidence="2 3">
    <name type="scientific">Glarea lozoyensis (strain ATCC 20868 / MF5171)</name>
    <dbReference type="NCBI Taxonomy" id="1116229"/>
    <lineage>
        <taxon>Eukaryota</taxon>
        <taxon>Fungi</taxon>
        <taxon>Dikarya</taxon>
        <taxon>Ascomycota</taxon>
        <taxon>Pezizomycotina</taxon>
        <taxon>Leotiomycetes</taxon>
        <taxon>Helotiales</taxon>
        <taxon>Helotiaceae</taxon>
        <taxon>Glarea</taxon>
    </lineage>
</organism>
<dbReference type="OrthoDB" id="3553044at2759"/>
<sequence>MISTPTFLRNSSPHRRYLSSRRSSARSSTSTSPAPSSPKLQAATLTLPTGTTRNSSYTSTPTSENGSRNGSNSGAGSELFSEVIGETDAQCWQRMLRIQREYHCYNSARLSAAVEAEERGETNVPVPSRLCLDLLNESLQSWIEAHNGGYVA</sequence>
<feature type="compositionally biased region" description="Polar residues" evidence="1">
    <location>
        <begin position="43"/>
        <end position="64"/>
    </location>
</feature>
<feature type="region of interest" description="Disordered" evidence="1">
    <location>
        <begin position="1"/>
        <end position="80"/>
    </location>
</feature>
<proteinExistence type="predicted"/>
<dbReference type="AlphaFoldDB" id="S3CEX0"/>
<protein>
    <submittedName>
        <fullName evidence="2">Uncharacterized protein</fullName>
    </submittedName>
</protein>
<dbReference type="EMBL" id="KE145372">
    <property type="protein sequence ID" value="EPE25042.1"/>
    <property type="molecule type" value="Genomic_DNA"/>
</dbReference>
<dbReference type="eggNOG" id="ENOG502RJMG">
    <property type="taxonomic scope" value="Eukaryota"/>
</dbReference>
<name>S3CEX0_GLAL2</name>
<gene>
    <name evidence="2" type="ORF">GLAREA_11623</name>
</gene>
<feature type="compositionally biased region" description="Polar residues" evidence="1">
    <location>
        <begin position="1"/>
        <end position="10"/>
    </location>
</feature>
<evidence type="ECO:0000256" key="1">
    <source>
        <dbReference type="SAM" id="MobiDB-lite"/>
    </source>
</evidence>
<accession>S3CEX0</accession>
<evidence type="ECO:0000313" key="3">
    <source>
        <dbReference type="Proteomes" id="UP000016922"/>
    </source>
</evidence>
<keyword evidence="3" id="KW-1185">Reference proteome</keyword>
<dbReference type="HOGENOM" id="CLU_1722549_0_0_1"/>
<dbReference type="Proteomes" id="UP000016922">
    <property type="component" value="Unassembled WGS sequence"/>
</dbReference>
<feature type="compositionally biased region" description="Low complexity" evidence="1">
    <location>
        <begin position="20"/>
        <end position="38"/>
    </location>
</feature>
<reference evidence="2 3" key="1">
    <citation type="journal article" date="2013" name="BMC Genomics">
        <title>Genomics-driven discovery of the pneumocandin biosynthetic gene cluster in the fungus Glarea lozoyensis.</title>
        <authorList>
            <person name="Chen L."/>
            <person name="Yue Q."/>
            <person name="Zhang X."/>
            <person name="Xiang M."/>
            <person name="Wang C."/>
            <person name="Li S."/>
            <person name="Che Y."/>
            <person name="Ortiz-Lopez F.J."/>
            <person name="Bills G.F."/>
            <person name="Liu X."/>
            <person name="An Z."/>
        </authorList>
    </citation>
    <scope>NUCLEOTIDE SEQUENCE [LARGE SCALE GENOMIC DNA]</scope>
    <source>
        <strain evidence="3">ATCC 20868 / MF5171</strain>
    </source>
</reference>
<dbReference type="RefSeq" id="XP_008087957.1">
    <property type="nucleotide sequence ID" value="XM_008089766.1"/>
</dbReference>
<dbReference type="OMA" id="QREYHCY"/>
<feature type="compositionally biased region" description="Low complexity" evidence="1">
    <location>
        <begin position="65"/>
        <end position="77"/>
    </location>
</feature>
<dbReference type="GeneID" id="19470664"/>
<dbReference type="KEGG" id="glz:GLAREA_11623"/>